<evidence type="ECO:0000256" key="1">
    <source>
        <dbReference type="SAM" id="MobiDB-lite"/>
    </source>
</evidence>
<name>A0A367ILF8_RHIST</name>
<evidence type="ECO:0000313" key="2">
    <source>
        <dbReference type="EMBL" id="RCH78466.1"/>
    </source>
</evidence>
<evidence type="ECO:0000313" key="3">
    <source>
        <dbReference type="Proteomes" id="UP000253551"/>
    </source>
</evidence>
<sequence>IQRSKSMRTICELFDLVDYYEEAVAKQKSRLEEAEKNQNTENAKRDREEEQVTKAEEPVEKKTKTE</sequence>
<proteinExistence type="predicted"/>
<protein>
    <submittedName>
        <fullName evidence="2">Uncharacterized protein</fullName>
    </submittedName>
</protein>
<comment type="caution">
    <text evidence="2">The sequence shown here is derived from an EMBL/GenBank/DDBJ whole genome shotgun (WGS) entry which is preliminary data.</text>
</comment>
<organism evidence="2 3">
    <name type="scientific">Rhizopus stolonifer</name>
    <name type="common">Rhizopus nigricans</name>
    <dbReference type="NCBI Taxonomy" id="4846"/>
    <lineage>
        <taxon>Eukaryota</taxon>
        <taxon>Fungi</taxon>
        <taxon>Fungi incertae sedis</taxon>
        <taxon>Mucoromycota</taxon>
        <taxon>Mucoromycotina</taxon>
        <taxon>Mucoromycetes</taxon>
        <taxon>Mucorales</taxon>
        <taxon>Mucorineae</taxon>
        <taxon>Rhizopodaceae</taxon>
        <taxon>Rhizopus</taxon>
    </lineage>
</organism>
<dbReference type="EMBL" id="PJQM01007227">
    <property type="protein sequence ID" value="RCH78466.1"/>
    <property type="molecule type" value="Genomic_DNA"/>
</dbReference>
<reference evidence="2 3" key="1">
    <citation type="journal article" date="2018" name="G3 (Bethesda)">
        <title>Phylogenetic and Phylogenomic Definition of Rhizopus Species.</title>
        <authorList>
            <person name="Gryganskyi A.P."/>
            <person name="Golan J."/>
            <person name="Dolatabadi S."/>
            <person name="Mondo S."/>
            <person name="Robb S."/>
            <person name="Idnurm A."/>
            <person name="Muszewska A."/>
            <person name="Steczkiewicz K."/>
            <person name="Masonjones S."/>
            <person name="Liao H.L."/>
            <person name="Gajdeczka M.T."/>
            <person name="Anike F."/>
            <person name="Vuek A."/>
            <person name="Anishchenko I.M."/>
            <person name="Voigt K."/>
            <person name="de Hoog G.S."/>
            <person name="Smith M.E."/>
            <person name="Heitman J."/>
            <person name="Vilgalys R."/>
            <person name="Stajich J.E."/>
        </authorList>
    </citation>
    <scope>NUCLEOTIDE SEQUENCE [LARGE SCALE GENOMIC DNA]</scope>
    <source>
        <strain evidence="2 3">LSU 92-RS-03</strain>
    </source>
</reference>
<feature type="region of interest" description="Disordered" evidence="1">
    <location>
        <begin position="29"/>
        <end position="66"/>
    </location>
</feature>
<accession>A0A367ILF8</accession>
<dbReference type="STRING" id="4846.A0A367ILF8"/>
<dbReference type="AlphaFoldDB" id="A0A367ILF8"/>
<dbReference type="Proteomes" id="UP000253551">
    <property type="component" value="Unassembled WGS sequence"/>
</dbReference>
<gene>
    <name evidence="2" type="ORF">CU098_007750</name>
</gene>
<feature type="non-terminal residue" evidence="2">
    <location>
        <position position="1"/>
    </location>
</feature>
<keyword evidence="3" id="KW-1185">Reference proteome</keyword>